<comment type="caution">
    <text evidence="1">The sequence shown here is derived from an EMBL/GenBank/DDBJ whole genome shotgun (WGS) entry which is preliminary data.</text>
</comment>
<name>A0AAW2CLQ8_9ROSI</name>
<dbReference type="AlphaFoldDB" id="A0AAW2CLQ8"/>
<dbReference type="Proteomes" id="UP001459277">
    <property type="component" value="Unassembled WGS sequence"/>
</dbReference>
<evidence type="ECO:0000313" key="1">
    <source>
        <dbReference type="EMBL" id="KAK9998482.1"/>
    </source>
</evidence>
<organism evidence="1 2">
    <name type="scientific">Lithocarpus litseifolius</name>
    <dbReference type="NCBI Taxonomy" id="425828"/>
    <lineage>
        <taxon>Eukaryota</taxon>
        <taxon>Viridiplantae</taxon>
        <taxon>Streptophyta</taxon>
        <taxon>Embryophyta</taxon>
        <taxon>Tracheophyta</taxon>
        <taxon>Spermatophyta</taxon>
        <taxon>Magnoliopsida</taxon>
        <taxon>eudicotyledons</taxon>
        <taxon>Gunneridae</taxon>
        <taxon>Pentapetalae</taxon>
        <taxon>rosids</taxon>
        <taxon>fabids</taxon>
        <taxon>Fagales</taxon>
        <taxon>Fagaceae</taxon>
        <taxon>Lithocarpus</taxon>
    </lineage>
</organism>
<sequence>MEMPKKTDQAAPSTIACLIMDYSIRKKHWDSGQLLAKSQDKVKQEKHKIRLMIIRKEYLYQLISEVEWTAYLLICSYYFNPKSLKECLLASEPKQTPLPPSPKFKQVLERPMSLVQKFHSVNHLHRI</sequence>
<keyword evidence="2" id="KW-1185">Reference proteome</keyword>
<accession>A0AAW2CLQ8</accession>
<gene>
    <name evidence="1" type="ORF">SO802_018085</name>
</gene>
<dbReference type="EMBL" id="JAZDWU010000006">
    <property type="protein sequence ID" value="KAK9998482.1"/>
    <property type="molecule type" value="Genomic_DNA"/>
</dbReference>
<protein>
    <submittedName>
        <fullName evidence="1">Uncharacterized protein</fullName>
    </submittedName>
</protein>
<proteinExistence type="predicted"/>
<evidence type="ECO:0000313" key="2">
    <source>
        <dbReference type="Proteomes" id="UP001459277"/>
    </source>
</evidence>
<reference evidence="1 2" key="1">
    <citation type="submission" date="2024-01" db="EMBL/GenBank/DDBJ databases">
        <title>A telomere-to-telomere, gap-free genome of sweet tea (Lithocarpus litseifolius).</title>
        <authorList>
            <person name="Zhou J."/>
        </authorList>
    </citation>
    <scope>NUCLEOTIDE SEQUENCE [LARGE SCALE GENOMIC DNA]</scope>
    <source>
        <strain evidence="1">Zhou-2022a</strain>
        <tissue evidence="1">Leaf</tissue>
    </source>
</reference>